<proteinExistence type="predicted"/>
<organism evidence="1 2">
    <name type="scientific">Sorangium cellulosum</name>
    <name type="common">Polyangium cellulosum</name>
    <dbReference type="NCBI Taxonomy" id="56"/>
    <lineage>
        <taxon>Bacteria</taxon>
        <taxon>Pseudomonadati</taxon>
        <taxon>Myxococcota</taxon>
        <taxon>Polyangia</taxon>
        <taxon>Polyangiales</taxon>
        <taxon>Polyangiaceae</taxon>
        <taxon>Sorangium</taxon>
    </lineage>
</organism>
<accession>A0A150P7G6</accession>
<name>A0A150P7G6_SORCE</name>
<sequence>MTTPLVVTNNTPVSHLLRIGQLPLLGLLFGRVLVPAQVVDELDRGQHVLGAWREAPGADALVVAAPLDGPFLRQLLVQLDPGEAAAIALAVERSASLLLIDEVDGRKVGRRHGLRMTGTLGVLLEGKRQGHLGEIRLWMDALSRQGFHIGAALKQHVLAAAGEA</sequence>
<protein>
    <recommendedName>
        <fullName evidence="3">DUF3368 domain-containing protein</fullName>
    </recommendedName>
</protein>
<dbReference type="Proteomes" id="UP000075604">
    <property type="component" value="Unassembled WGS sequence"/>
</dbReference>
<dbReference type="InterPro" id="IPR021799">
    <property type="entry name" value="PIN-like_prokaryotic"/>
</dbReference>
<gene>
    <name evidence="1" type="ORF">BE04_25480</name>
</gene>
<dbReference type="AlphaFoldDB" id="A0A150P7G6"/>
<dbReference type="PANTHER" id="PTHR39550:SF1">
    <property type="entry name" value="SLL0658 PROTEIN"/>
    <property type="match status" value="1"/>
</dbReference>
<dbReference type="EMBL" id="JELX01003654">
    <property type="protein sequence ID" value="KYF51654.1"/>
    <property type="molecule type" value="Genomic_DNA"/>
</dbReference>
<evidence type="ECO:0000313" key="1">
    <source>
        <dbReference type="EMBL" id="KYF51654.1"/>
    </source>
</evidence>
<dbReference type="Pfam" id="PF11848">
    <property type="entry name" value="DUF3368"/>
    <property type="match status" value="1"/>
</dbReference>
<dbReference type="PANTHER" id="PTHR39550">
    <property type="entry name" value="SLL0658 PROTEIN"/>
    <property type="match status" value="1"/>
</dbReference>
<reference evidence="1 2" key="1">
    <citation type="submission" date="2014-02" db="EMBL/GenBank/DDBJ databases">
        <title>The small core and large imbalanced accessory genome model reveals a collaborative survival strategy of Sorangium cellulosum strains in nature.</title>
        <authorList>
            <person name="Han K."/>
            <person name="Peng R."/>
            <person name="Blom J."/>
            <person name="Li Y.-Z."/>
        </authorList>
    </citation>
    <scope>NUCLEOTIDE SEQUENCE [LARGE SCALE GENOMIC DNA]</scope>
    <source>
        <strain evidence="1 2">So0157-18</strain>
    </source>
</reference>
<evidence type="ECO:0000313" key="2">
    <source>
        <dbReference type="Proteomes" id="UP000075604"/>
    </source>
</evidence>
<comment type="caution">
    <text evidence="1">The sequence shown here is derived from an EMBL/GenBank/DDBJ whole genome shotgun (WGS) entry which is preliminary data.</text>
</comment>
<evidence type="ECO:0008006" key="3">
    <source>
        <dbReference type="Google" id="ProtNLM"/>
    </source>
</evidence>